<gene>
    <name evidence="1" type="ORF">ACI1P1_19275</name>
</gene>
<sequence>MRPLVMNENMKIYRRARTWVMLGIVLAILLASVVINKIYERPSPDEGDYRQRLEQRITSMESQLNDPNMAADQEYGKYLKETVMVSRYALEHNYDTEKQTLWSTVMFSSNLITLLSIFTIVIAADIVAGEFAGGTIKLLLIRPVRRWKILLSKYLSTLLFAIFGLLLMLVSAMIIGAVAYGVDGFSIPFLAVKDGAVVESSMFMQSLVNYGYECVSLVMMVTFAFMISSAFRSSSMAIGLSLGLMFLGNMITAVLQRYDWIKYFLFSNLNLRQYTAGREPVVEGMTMGFSIVMLILYFAAFAAVAWSLFTKRDVTA</sequence>
<name>A0ACC7P2A9_9BACL</name>
<dbReference type="Proteomes" id="UP001631969">
    <property type="component" value="Unassembled WGS sequence"/>
</dbReference>
<comment type="caution">
    <text evidence="1">The sequence shown here is derived from an EMBL/GenBank/DDBJ whole genome shotgun (WGS) entry which is preliminary data.</text>
</comment>
<reference evidence="1" key="1">
    <citation type="submission" date="2024-12" db="EMBL/GenBank/DDBJ databases">
        <authorList>
            <person name="Wu N."/>
        </authorList>
    </citation>
    <scope>NUCLEOTIDE SEQUENCE</scope>
    <source>
        <strain evidence="1">P15</strain>
    </source>
</reference>
<dbReference type="EMBL" id="JBJURJ010000013">
    <property type="protein sequence ID" value="MFM9330446.1"/>
    <property type="molecule type" value="Genomic_DNA"/>
</dbReference>
<proteinExistence type="predicted"/>
<evidence type="ECO:0000313" key="1">
    <source>
        <dbReference type="EMBL" id="MFM9330446.1"/>
    </source>
</evidence>
<protein>
    <submittedName>
        <fullName evidence="1">ABC transporter permease</fullName>
    </submittedName>
</protein>
<accession>A0ACC7P2A9</accession>
<evidence type="ECO:0000313" key="2">
    <source>
        <dbReference type="Proteomes" id="UP001631969"/>
    </source>
</evidence>
<keyword evidence="2" id="KW-1185">Reference proteome</keyword>
<organism evidence="1 2">
    <name type="scientific">Paenibacillus mesotrionivorans</name>
    <dbReference type="NCBI Taxonomy" id="3160968"/>
    <lineage>
        <taxon>Bacteria</taxon>
        <taxon>Bacillati</taxon>
        <taxon>Bacillota</taxon>
        <taxon>Bacilli</taxon>
        <taxon>Bacillales</taxon>
        <taxon>Paenibacillaceae</taxon>
        <taxon>Paenibacillus</taxon>
    </lineage>
</organism>